<reference evidence="3 4" key="1">
    <citation type="submission" date="2017-03" db="EMBL/GenBank/DDBJ databases">
        <title>Genome sequence of Methanobrevibacter wosei.</title>
        <authorList>
            <person name="Poehlein A."/>
            <person name="Seedorf H."/>
            <person name="Daniel R."/>
        </authorList>
    </citation>
    <scope>NUCLEOTIDE SEQUENCE [LARGE SCALE GENOMIC DNA]</scope>
    <source>
        <strain evidence="3 4">DSM 11979</strain>
    </source>
</reference>
<keyword evidence="4" id="KW-1185">Reference proteome</keyword>
<dbReference type="InterPro" id="IPR026870">
    <property type="entry name" value="Zinc_ribbon_dom"/>
</dbReference>
<keyword evidence="1" id="KW-1133">Transmembrane helix</keyword>
<proteinExistence type="predicted"/>
<feature type="domain" description="Zinc-ribbon" evidence="2">
    <location>
        <begin position="4"/>
        <end position="24"/>
    </location>
</feature>
<keyword evidence="1" id="KW-0812">Transmembrane</keyword>
<dbReference type="Pfam" id="PF13240">
    <property type="entry name" value="Zn_Ribbon_1"/>
    <property type="match status" value="1"/>
</dbReference>
<name>A0A2U1S7R8_9EURY</name>
<dbReference type="Proteomes" id="UP000245577">
    <property type="component" value="Unassembled WGS sequence"/>
</dbReference>
<feature type="transmembrane region" description="Helical" evidence="1">
    <location>
        <begin position="62"/>
        <end position="83"/>
    </location>
</feature>
<evidence type="ECO:0000259" key="2">
    <source>
        <dbReference type="Pfam" id="PF13240"/>
    </source>
</evidence>
<gene>
    <name evidence="3" type="ORF">MBBWO_09940</name>
</gene>
<accession>A0A2U1S7R8</accession>
<dbReference type="RefSeq" id="WP_116669777.1">
    <property type="nucleotide sequence ID" value="NZ_MZGU01000004.1"/>
</dbReference>
<evidence type="ECO:0000256" key="1">
    <source>
        <dbReference type="SAM" id="Phobius"/>
    </source>
</evidence>
<organism evidence="3 4">
    <name type="scientific">Methanobrevibacter woesei</name>
    <dbReference type="NCBI Taxonomy" id="190976"/>
    <lineage>
        <taxon>Archaea</taxon>
        <taxon>Methanobacteriati</taxon>
        <taxon>Methanobacteriota</taxon>
        <taxon>Methanomada group</taxon>
        <taxon>Methanobacteria</taxon>
        <taxon>Methanobacteriales</taxon>
        <taxon>Methanobacteriaceae</taxon>
        <taxon>Methanobrevibacter</taxon>
    </lineage>
</organism>
<comment type="caution">
    <text evidence="3">The sequence shown here is derived from an EMBL/GenBank/DDBJ whole genome shotgun (WGS) entry which is preliminary data.</text>
</comment>
<dbReference type="AlphaFoldDB" id="A0A2U1S7R8"/>
<protein>
    <recommendedName>
        <fullName evidence="2">Zinc-ribbon domain-containing protein</fullName>
    </recommendedName>
</protein>
<sequence length="126" mass="14621">MKICSRCGSENEDYVKFCVQCGKSFDNTDNHFEVVEEPSLIKKIFYKFDEEKHKYRIAKIKSFLVVEAVAIFIWAFNDLWFYIDSSKGDIFVSLIAALCIVVIFIIPSAVGLFIIKKIYQFLQSHS</sequence>
<keyword evidence="1" id="KW-0472">Membrane</keyword>
<evidence type="ECO:0000313" key="3">
    <source>
        <dbReference type="EMBL" id="PWB86140.1"/>
    </source>
</evidence>
<dbReference type="OrthoDB" id="78101at2157"/>
<feature type="transmembrane region" description="Helical" evidence="1">
    <location>
        <begin position="95"/>
        <end position="115"/>
    </location>
</feature>
<dbReference type="EMBL" id="MZGU01000004">
    <property type="protein sequence ID" value="PWB86140.1"/>
    <property type="molecule type" value="Genomic_DNA"/>
</dbReference>
<evidence type="ECO:0000313" key="4">
    <source>
        <dbReference type="Proteomes" id="UP000245577"/>
    </source>
</evidence>